<dbReference type="Pfam" id="PF04820">
    <property type="entry name" value="Trp_halogenase"/>
    <property type="match status" value="1"/>
</dbReference>
<dbReference type="Proteomes" id="UP000263642">
    <property type="component" value="Unassembled WGS sequence"/>
</dbReference>
<evidence type="ECO:0000256" key="2">
    <source>
        <dbReference type="ARBA" id="ARBA00023033"/>
    </source>
</evidence>
<keyword evidence="1" id="KW-0560">Oxidoreductase</keyword>
<reference evidence="3 4" key="1">
    <citation type="journal article" date="2018" name="Nat. Biotechnol.">
        <title>A standardized bacterial taxonomy based on genome phylogeny substantially revises the tree of life.</title>
        <authorList>
            <person name="Parks D.H."/>
            <person name="Chuvochina M."/>
            <person name="Waite D.W."/>
            <person name="Rinke C."/>
            <person name="Skarshewski A."/>
            <person name="Chaumeil P.A."/>
            <person name="Hugenholtz P."/>
        </authorList>
    </citation>
    <scope>NUCLEOTIDE SEQUENCE [LARGE SCALE GENOMIC DNA]</scope>
    <source>
        <strain evidence="3">UBA9375</strain>
    </source>
</reference>
<dbReference type="Gene3D" id="3.50.50.60">
    <property type="entry name" value="FAD/NAD(P)-binding domain"/>
    <property type="match status" value="1"/>
</dbReference>
<dbReference type="GO" id="GO:0004497">
    <property type="term" value="F:monooxygenase activity"/>
    <property type="evidence" value="ECO:0007669"/>
    <property type="project" value="UniProtKB-KW"/>
</dbReference>
<dbReference type="InterPro" id="IPR036188">
    <property type="entry name" value="FAD/NAD-bd_sf"/>
</dbReference>
<evidence type="ECO:0000313" key="4">
    <source>
        <dbReference type="Proteomes" id="UP000263642"/>
    </source>
</evidence>
<name>A0A3D3R920_9PLAN</name>
<accession>A0A3D3R920</accession>
<gene>
    <name evidence="3" type="ORF">DIT97_20785</name>
</gene>
<dbReference type="PANTHER" id="PTHR43747:SF5">
    <property type="entry name" value="FAD-BINDING DOMAIN-CONTAINING PROTEIN"/>
    <property type="match status" value="1"/>
</dbReference>
<dbReference type="SUPFAM" id="SSF51905">
    <property type="entry name" value="FAD/NAD(P)-binding domain"/>
    <property type="match status" value="1"/>
</dbReference>
<dbReference type="EMBL" id="DQAY01000125">
    <property type="protein sequence ID" value="HCO25333.1"/>
    <property type="molecule type" value="Genomic_DNA"/>
</dbReference>
<organism evidence="3 4">
    <name type="scientific">Gimesia maris</name>
    <dbReference type="NCBI Taxonomy" id="122"/>
    <lineage>
        <taxon>Bacteria</taxon>
        <taxon>Pseudomonadati</taxon>
        <taxon>Planctomycetota</taxon>
        <taxon>Planctomycetia</taxon>
        <taxon>Planctomycetales</taxon>
        <taxon>Planctomycetaceae</taxon>
        <taxon>Gimesia</taxon>
    </lineage>
</organism>
<dbReference type="InterPro" id="IPR050816">
    <property type="entry name" value="Flavin-dep_Halogenase_NPB"/>
</dbReference>
<protein>
    <recommendedName>
        <fullName evidence="5">Oxidoreductase</fullName>
    </recommendedName>
</protein>
<comment type="caution">
    <text evidence="3">The sequence shown here is derived from an EMBL/GenBank/DDBJ whole genome shotgun (WGS) entry which is preliminary data.</text>
</comment>
<proteinExistence type="predicted"/>
<keyword evidence="2" id="KW-0503">Monooxygenase</keyword>
<dbReference type="PANTHER" id="PTHR43747">
    <property type="entry name" value="FAD-BINDING PROTEIN"/>
    <property type="match status" value="1"/>
</dbReference>
<dbReference type="AlphaFoldDB" id="A0A3D3R920"/>
<evidence type="ECO:0000313" key="3">
    <source>
        <dbReference type="EMBL" id="HCO25333.1"/>
    </source>
</evidence>
<sequence length="493" mass="55533">MQHFDVVILGAGFGGSLTALLLDRIGLSVALIDRGKHPRFSIGESSTPAAGYLLQSLSQKYDLPQFQPFCKYGTWQQACPDLACGVKRGFSYFVHQPDLRFQTDTAHGSELLVTANLSETLADTHWYRADVDEFFAKQVQDSNVLYLDQTEILLQRTDGWQISGSRNGEEVSLQAAFLIDASGAAGLVPRVLGIRPQTEFATRSRAIYGHFRDVKLWDEVLEQSQVDCSDYPFACDLAALHHVLQEGWMWQLRFNNGITSAGLVLDERQAGMDWRQMLARYPAIEAQFAEASVVGPETGLVTTGRLQRGWTQCAGNDWALLPHTAGFIDPLHSTGIAQTLCGIERLVSVLEQHWKTDSRGDQLADYSKSLQIERSLIDGLVACCYRSRFDFNLFTASTLFYFAAATSFEHQRSQEQKQPLFLCADDSEFVRTVDRWLQLVSDWEQQTRFAKAEIRQAVEQAERMLAPWNRVGLFQPAVPNMYYYTAAPELEPR</sequence>
<dbReference type="InterPro" id="IPR006905">
    <property type="entry name" value="Flavin_halogenase"/>
</dbReference>
<evidence type="ECO:0008006" key="5">
    <source>
        <dbReference type="Google" id="ProtNLM"/>
    </source>
</evidence>
<evidence type="ECO:0000256" key="1">
    <source>
        <dbReference type="ARBA" id="ARBA00023002"/>
    </source>
</evidence>